<protein>
    <submittedName>
        <fullName evidence="6">ABC transporter ATP-binding protein</fullName>
    </submittedName>
</protein>
<dbReference type="GO" id="GO:0005524">
    <property type="term" value="F:ATP binding"/>
    <property type="evidence" value="ECO:0007669"/>
    <property type="project" value="UniProtKB-KW"/>
</dbReference>
<evidence type="ECO:0000256" key="2">
    <source>
        <dbReference type="ARBA" id="ARBA00022741"/>
    </source>
</evidence>
<evidence type="ECO:0000259" key="5">
    <source>
        <dbReference type="PROSITE" id="PS50893"/>
    </source>
</evidence>
<dbReference type="InterPro" id="IPR027417">
    <property type="entry name" value="P-loop_NTPase"/>
</dbReference>
<gene>
    <name evidence="6" type="ORF">GCM10009827_023900</name>
</gene>
<organism evidence="6 7">
    <name type="scientific">Dactylosporangium maewongense</name>
    <dbReference type="NCBI Taxonomy" id="634393"/>
    <lineage>
        <taxon>Bacteria</taxon>
        <taxon>Bacillati</taxon>
        <taxon>Actinomycetota</taxon>
        <taxon>Actinomycetes</taxon>
        <taxon>Micromonosporales</taxon>
        <taxon>Micromonosporaceae</taxon>
        <taxon>Dactylosporangium</taxon>
    </lineage>
</organism>
<dbReference type="SMART" id="SM00382">
    <property type="entry name" value="AAA"/>
    <property type="match status" value="1"/>
</dbReference>
<evidence type="ECO:0000256" key="3">
    <source>
        <dbReference type="ARBA" id="ARBA00022840"/>
    </source>
</evidence>
<evidence type="ECO:0000313" key="7">
    <source>
        <dbReference type="Proteomes" id="UP001501470"/>
    </source>
</evidence>
<feature type="domain" description="ABC transporter" evidence="5">
    <location>
        <begin position="5"/>
        <end position="222"/>
    </location>
</feature>
<keyword evidence="3 6" id="KW-0067">ATP-binding</keyword>
<dbReference type="PROSITE" id="PS50893">
    <property type="entry name" value="ABC_TRANSPORTER_2"/>
    <property type="match status" value="1"/>
</dbReference>
<reference evidence="6 7" key="1">
    <citation type="journal article" date="2019" name="Int. J. Syst. Evol. Microbiol.">
        <title>The Global Catalogue of Microorganisms (GCM) 10K type strain sequencing project: providing services to taxonomists for standard genome sequencing and annotation.</title>
        <authorList>
            <consortium name="The Broad Institute Genomics Platform"/>
            <consortium name="The Broad Institute Genome Sequencing Center for Infectious Disease"/>
            <person name="Wu L."/>
            <person name="Ma J."/>
        </authorList>
    </citation>
    <scope>NUCLEOTIDE SEQUENCE [LARGE SCALE GENOMIC DNA]</scope>
    <source>
        <strain evidence="6 7">JCM 15933</strain>
    </source>
</reference>
<dbReference type="Proteomes" id="UP001501470">
    <property type="component" value="Unassembled WGS sequence"/>
</dbReference>
<keyword evidence="7" id="KW-1185">Reference proteome</keyword>
<evidence type="ECO:0000256" key="1">
    <source>
        <dbReference type="ARBA" id="ARBA00022448"/>
    </source>
</evidence>
<name>A0ABN2A0V5_9ACTN</name>
<evidence type="ECO:0000256" key="4">
    <source>
        <dbReference type="SAM" id="MobiDB-lite"/>
    </source>
</evidence>
<keyword evidence="2" id="KW-0547">Nucleotide-binding</keyword>
<dbReference type="InterPro" id="IPR051782">
    <property type="entry name" value="ABC_Transporter_VariousFunc"/>
</dbReference>
<dbReference type="InterPro" id="IPR003439">
    <property type="entry name" value="ABC_transporter-like_ATP-bd"/>
</dbReference>
<comment type="caution">
    <text evidence="6">The sequence shown here is derived from an EMBL/GenBank/DDBJ whole genome shotgun (WGS) entry which is preliminary data.</text>
</comment>
<sequence>MFGGVQFHDVWFRYARNAAWTLQHVDLELGPGETAVVLGPNGSGKSTLLQLAAGVLRPGRGTVSGRPPVVGWVPERFPADQPFTARAYLTHMAAIRGADSAGIDEWAERLNFVGFLDVRLSRLSKGSAQKVGLVQALLDPPGLLVLDEPWEGLDAATREQVPAIVADVVARGGSVLISDHLGEVARLPGARRWHVRDGRVSEADGRVGEDGWVGEEGRKGVTGPRGERPAARRIIELAVAATHADRAVARLRADGFDVLGVREER</sequence>
<proteinExistence type="predicted"/>
<dbReference type="InterPro" id="IPR003593">
    <property type="entry name" value="AAA+_ATPase"/>
</dbReference>
<dbReference type="SUPFAM" id="SSF52540">
    <property type="entry name" value="P-loop containing nucleoside triphosphate hydrolases"/>
    <property type="match status" value="1"/>
</dbReference>
<dbReference type="EMBL" id="BAAAQD010000003">
    <property type="protein sequence ID" value="GAA1508893.1"/>
    <property type="molecule type" value="Genomic_DNA"/>
</dbReference>
<dbReference type="PANTHER" id="PTHR42939:SF1">
    <property type="entry name" value="ABC TRANSPORTER ATP-BINDING PROTEIN ALBC-RELATED"/>
    <property type="match status" value="1"/>
</dbReference>
<evidence type="ECO:0000313" key="6">
    <source>
        <dbReference type="EMBL" id="GAA1508893.1"/>
    </source>
</evidence>
<accession>A0ABN2A0V5</accession>
<dbReference type="Pfam" id="PF00005">
    <property type="entry name" value="ABC_tran"/>
    <property type="match status" value="1"/>
</dbReference>
<keyword evidence="1" id="KW-0813">Transport</keyword>
<dbReference type="PANTHER" id="PTHR42939">
    <property type="entry name" value="ABC TRANSPORTER ATP-BINDING PROTEIN ALBC-RELATED"/>
    <property type="match status" value="1"/>
</dbReference>
<dbReference type="Gene3D" id="3.40.50.300">
    <property type="entry name" value="P-loop containing nucleotide triphosphate hydrolases"/>
    <property type="match status" value="1"/>
</dbReference>
<feature type="region of interest" description="Disordered" evidence="4">
    <location>
        <begin position="207"/>
        <end position="227"/>
    </location>
</feature>